<reference evidence="2 3" key="1">
    <citation type="submission" date="2015-07" db="EMBL/GenBank/DDBJ databases">
        <title>Comparative genomics of the Sigatoka disease complex on banana suggests a link between parallel evolutionary changes in Pseudocercospora fijiensis and Pseudocercospora eumusae and increased virulence on the banana host.</title>
        <authorList>
            <person name="Chang T.-C."/>
            <person name="Salvucci A."/>
            <person name="Crous P.W."/>
            <person name="Stergiopoulos I."/>
        </authorList>
    </citation>
    <scope>NUCLEOTIDE SEQUENCE [LARGE SCALE GENOMIC DNA]</scope>
    <source>
        <strain evidence="2 3">CBS 114824</strain>
    </source>
</reference>
<dbReference type="PANTHER" id="PTHR38421">
    <property type="entry name" value="TRANSMEMBRANE PROTEIN USGS"/>
    <property type="match status" value="1"/>
</dbReference>
<dbReference type="AlphaFoldDB" id="A0A139HNZ8"/>
<dbReference type="NCBIfam" id="NF045496">
    <property type="entry name" value="FormamaseFmdA"/>
    <property type="match status" value="1"/>
</dbReference>
<keyword evidence="3" id="KW-1185">Reference proteome</keyword>
<feature type="transmembrane region" description="Helical" evidence="1">
    <location>
        <begin position="207"/>
        <end position="228"/>
    </location>
</feature>
<feature type="transmembrane region" description="Helical" evidence="1">
    <location>
        <begin position="275"/>
        <end position="300"/>
    </location>
</feature>
<evidence type="ECO:0000313" key="3">
    <source>
        <dbReference type="Proteomes" id="UP000070133"/>
    </source>
</evidence>
<sequence length="836" mass="92874">MSNYGGFGSFELNSILRGAQLTLVGANRALQNPKLFTSDHYKQAALAIVAGIAIRLLVAIPTLGIRLLIGFLALFTDLQGSTWDHDIIDGIHFIEHSVLQVPFFMMSFMRYLSPAMDHMFMDSLQWVDQTYIQKHKTDDPSQLRAMYYPNLRMYSGHAETAEKKDPYVAMKAFFMRFGRKAALSLAVYLLSFLPYVGKLVLPAASFYTFNKAVGLPAAVLIFGSSLFLPKRYLVMFLQSYFSSRSLMRELLEPYFSRIRYSSEQKRLWFRDREGVLYGFAVAFFAFLKIPLLGVLIYGIAEASTAYLITKITEPPPPPQEAEEFKKKDVKWENKHEFLSLPYDAMDQFNDDNLHNGAFTGIPGTPQGYGGILGDGGSYAAHCDIREEQYRFASARYMQDLCSGSNLDATRLKLESFHAKLFGLDALPWTTSSQFLWPNIGALAIISAVKRAMIPSLIPTIGEIKNGETVKIECVDWTGGQIGNNDSANDMRDVDLTKIHYLTGPFEIETAEPGDILLVDIQDVQPLERQPWGFTGVFAKQNGGGFLDEYYPEPAKAIWDFEGIHCSSRHIPGVRFAGLIHPGILGCAPSAEVLATWNKREGELISACAHMDRDVAKPPEPINAHIGAHSGELKEKVGKEGARTIPGRPEHGGNCDIKNLSRGSKVYLPVHVKGAKFSVGDLHFSQGDGEISFCGAIEIAGVITIKFSVIKNGMAEMGLKSPIYIPGPVEPQFGPGRYIYFEGFSVDSNGKQHYLDATVAYRQTCLRVIEYLRRYGYDDYQIYLLLSCAPVQGHIAGIVDIPNACTTLGLPIDIFDFDIRPESKVAKRDLGACAKCT</sequence>
<feature type="transmembrane region" description="Helical" evidence="1">
    <location>
        <begin position="44"/>
        <end position="73"/>
    </location>
</feature>
<dbReference type="SUPFAM" id="SSF141130">
    <property type="entry name" value="Acetamidase/Formamidase-like"/>
    <property type="match status" value="1"/>
</dbReference>
<accession>A0A139HNZ8</accession>
<dbReference type="Gene3D" id="2.60.120.580">
    <property type="entry name" value="Acetamidase/Formamidase-like domains"/>
    <property type="match status" value="1"/>
</dbReference>
<evidence type="ECO:0008006" key="4">
    <source>
        <dbReference type="Google" id="ProtNLM"/>
    </source>
</evidence>
<evidence type="ECO:0000256" key="1">
    <source>
        <dbReference type="SAM" id="Phobius"/>
    </source>
</evidence>
<proteinExistence type="predicted"/>
<dbReference type="GO" id="GO:0016811">
    <property type="term" value="F:hydrolase activity, acting on carbon-nitrogen (but not peptide) bonds, in linear amides"/>
    <property type="evidence" value="ECO:0007669"/>
    <property type="project" value="InterPro"/>
</dbReference>
<keyword evidence="1" id="KW-0812">Transmembrane</keyword>
<feature type="transmembrane region" description="Helical" evidence="1">
    <location>
        <begin position="181"/>
        <end position="201"/>
    </location>
</feature>
<keyword evidence="1" id="KW-1133">Transmembrane helix</keyword>
<dbReference type="InterPro" id="IPR054833">
    <property type="entry name" value="FormamaseFmdA"/>
</dbReference>
<dbReference type="EMBL" id="LFZN01000024">
    <property type="protein sequence ID" value="KXT04109.1"/>
    <property type="molecule type" value="Genomic_DNA"/>
</dbReference>
<dbReference type="Pfam" id="PF03069">
    <property type="entry name" value="FmdA_AmdA"/>
    <property type="match status" value="1"/>
</dbReference>
<dbReference type="InterPro" id="IPR004304">
    <property type="entry name" value="FmdA_AmdA"/>
</dbReference>
<dbReference type="PANTHER" id="PTHR38421:SF1">
    <property type="entry name" value="TRANSMEMBRANE PROTEIN"/>
    <property type="match status" value="1"/>
</dbReference>
<dbReference type="Proteomes" id="UP000070133">
    <property type="component" value="Unassembled WGS sequence"/>
</dbReference>
<gene>
    <name evidence="2" type="ORF">AC578_4895</name>
</gene>
<organism evidence="2 3">
    <name type="scientific">Pseudocercospora eumusae</name>
    <dbReference type="NCBI Taxonomy" id="321146"/>
    <lineage>
        <taxon>Eukaryota</taxon>
        <taxon>Fungi</taxon>
        <taxon>Dikarya</taxon>
        <taxon>Ascomycota</taxon>
        <taxon>Pezizomycotina</taxon>
        <taxon>Dothideomycetes</taxon>
        <taxon>Dothideomycetidae</taxon>
        <taxon>Mycosphaerellales</taxon>
        <taxon>Mycosphaerellaceae</taxon>
        <taxon>Pseudocercospora</taxon>
    </lineage>
</organism>
<keyword evidence="1" id="KW-0472">Membrane</keyword>
<comment type="caution">
    <text evidence="2">The sequence shown here is derived from an EMBL/GenBank/DDBJ whole genome shotgun (WGS) entry which is preliminary data.</text>
</comment>
<protein>
    <recommendedName>
        <fullName evidence="4">Formamidase</fullName>
    </recommendedName>
</protein>
<dbReference type="OrthoDB" id="9975579at2759"/>
<evidence type="ECO:0000313" key="2">
    <source>
        <dbReference type="EMBL" id="KXT04109.1"/>
    </source>
</evidence>
<name>A0A139HNZ8_9PEZI</name>